<keyword evidence="2" id="KW-1185">Reference proteome</keyword>
<dbReference type="EMBL" id="JANJQO010000113">
    <property type="protein sequence ID" value="KAJ2981751.1"/>
    <property type="molecule type" value="Genomic_DNA"/>
</dbReference>
<protein>
    <submittedName>
        <fullName evidence="1">Uncharacterized protein</fullName>
    </submittedName>
</protein>
<dbReference type="Proteomes" id="UP001143910">
    <property type="component" value="Unassembled WGS sequence"/>
</dbReference>
<gene>
    <name evidence="1" type="ORF">NQ176_g1831</name>
</gene>
<evidence type="ECO:0000313" key="1">
    <source>
        <dbReference type="EMBL" id="KAJ2981751.1"/>
    </source>
</evidence>
<name>A0ACC1NSB2_9HYPO</name>
<sequence length="234" mass="26327">MSRGRIDVYLDLASMFSYVCFVDLQRNLEKLTANAVEVEFHPIFLGGINNLSGNKPPWTLEAKAKYLVFDGKRAADRVGITYQTPDDLFERAKTQSALRALLFIKAEYPKGIFLSALHFLFYKFWTPPNADVVDEDNLKALLLEATEIPGHGAKLFTDDDVQRILKGRSKMKQELVQNTGKVVATGAFGCPWIIATNSKGVSEPFFGSDRFNHIYAFLGVEFQDIEVLQARPKI</sequence>
<comment type="caution">
    <text evidence="1">The sequence shown here is derived from an EMBL/GenBank/DDBJ whole genome shotgun (WGS) entry which is preliminary data.</text>
</comment>
<reference evidence="1" key="1">
    <citation type="submission" date="2022-08" db="EMBL/GenBank/DDBJ databases">
        <title>Genome Sequence of Lecanicillium fungicola.</title>
        <authorList>
            <person name="Buettner E."/>
        </authorList>
    </citation>
    <scope>NUCLEOTIDE SEQUENCE</scope>
    <source>
        <strain evidence="1">Babe33</strain>
    </source>
</reference>
<organism evidence="1 2">
    <name type="scientific">Zarea fungicola</name>
    <dbReference type="NCBI Taxonomy" id="93591"/>
    <lineage>
        <taxon>Eukaryota</taxon>
        <taxon>Fungi</taxon>
        <taxon>Dikarya</taxon>
        <taxon>Ascomycota</taxon>
        <taxon>Pezizomycotina</taxon>
        <taxon>Sordariomycetes</taxon>
        <taxon>Hypocreomycetidae</taxon>
        <taxon>Hypocreales</taxon>
        <taxon>Cordycipitaceae</taxon>
        <taxon>Zarea</taxon>
    </lineage>
</organism>
<evidence type="ECO:0000313" key="2">
    <source>
        <dbReference type="Proteomes" id="UP001143910"/>
    </source>
</evidence>
<proteinExistence type="predicted"/>
<accession>A0ACC1NSB2</accession>